<evidence type="ECO:0000256" key="1">
    <source>
        <dbReference type="SAM" id="Phobius"/>
    </source>
</evidence>
<accession>A0ABP7DL28</accession>
<dbReference type="InterPro" id="IPR036596">
    <property type="entry name" value="Cyt-C_aa3_sf"/>
</dbReference>
<dbReference type="Proteomes" id="UP001500523">
    <property type="component" value="Unassembled WGS sequence"/>
</dbReference>
<reference evidence="4" key="1">
    <citation type="journal article" date="2019" name="Int. J. Syst. Evol. Microbiol.">
        <title>The Global Catalogue of Microorganisms (GCM) 10K type strain sequencing project: providing services to taxonomists for standard genome sequencing and annotation.</title>
        <authorList>
            <consortium name="The Broad Institute Genomics Platform"/>
            <consortium name="The Broad Institute Genome Sequencing Center for Infectious Disease"/>
            <person name="Wu L."/>
            <person name="Ma J."/>
        </authorList>
    </citation>
    <scope>NUCLEOTIDE SEQUENCE [LARGE SCALE GENOMIC DNA]</scope>
    <source>
        <strain evidence="4">JCM 17498</strain>
    </source>
</reference>
<evidence type="ECO:0000259" key="2">
    <source>
        <dbReference type="Pfam" id="PF07835"/>
    </source>
</evidence>
<name>A0ABP7DL28_9SPHN</name>
<comment type="caution">
    <text evidence="3">The sequence shown here is derived from an EMBL/GenBank/DDBJ whole genome shotgun (WGS) entry which is preliminary data.</text>
</comment>
<keyword evidence="1" id="KW-0472">Membrane</keyword>
<dbReference type="SUPFAM" id="SSF81469">
    <property type="entry name" value="Bacterial aa3 type cytochrome c oxidase subunit IV"/>
    <property type="match status" value="1"/>
</dbReference>
<keyword evidence="1" id="KW-0812">Transmembrane</keyword>
<dbReference type="Pfam" id="PF07835">
    <property type="entry name" value="COX4_pro_2"/>
    <property type="match status" value="1"/>
</dbReference>
<dbReference type="InterPro" id="IPR012422">
    <property type="entry name" value="Cyt_c_oxidase_su4_bac-aa3"/>
</dbReference>
<organism evidence="3 4">
    <name type="scientific">Sphingomonas cynarae</name>
    <dbReference type="NCBI Taxonomy" id="930197"/>
    <lineage>
        <taxon>Bacteria</taxon>
        <taxon>Pseudomonadati</taxon>
        <taxon>Pseudomonadota</taxon>
        <taxon>Alphaproteobacteria</taxon>
        <taxon>Sphingomonadales</taxon>
        <taxon>Sphingomonadaceae</taxon>
        <taxon>Sphingomonas</taxon>
    </lineage>
</organism>
<gene>
    <name evidence="3" type="ORF">GCM10022268_15750</name>
</gene>
<feature type="transmembrane region" description="Helical" evidence="1">
    <location>
        <begin position="20"/>
        <end position="40"/>
    </location>
</feature>
<evidence type="ECO:0000313" key="4">
    <source>
        <dbReference type="Proteomes" id="UP001500523"/>
    </source>
</evidence>
<dbReference type="EMBL" id="BAABBF010000003">
    <property type="protein sequence ID" value="GAA3707173.1"/>
    <property type="molecule type" value="Genomic_DNA"/>
</dbReference>
<sequence>MAGNGDIKAHVGTYDRMIGLMKYGAIAVAFVTAMVIWLIAG</sequence>
<evidence type="ECO:0000313" key="3">
    <source>
        <dbReference type="EMBL" id="GAA3707173.1"/>
    </source>
</evidence>
<protein>
    <recommendedName>
        <fullName evidence="2">Cytochrome c oxidase subunit IV bacterial aa3 type domain-containing protein</fullName>
    </recommendedName>
</protein>
<proteinExistence type="predicted"/>
<keyword evidence="4" id="KW-1185">Reference proteome</keyword>
<feature type="domain" description="Cytochrome c oxidase subunit IV bacterial aa3 type" evidence="2">
    <location>
        <begin position="2"/>
        <end position="38"/>
    </location>
</feature>
<keyword evidence="1" id="KW-1133">Transmembrane helix</keyword>